<gene>
    <name evidence="1" type="ORF">I4F81_005809</name>
</gene>
<keyword evidence="2" id="KW-1185">Reference proteome</keyword>
<dbReference type="EMBL" id="CM020619">
    <property type="protein sequence ID" value="KAK1863251.1"/>
    <property type="molecule type" value="Genomic_DNA"/>
</dbReference>
<protein>
    <submittedName>
        <fullName evidence="1">Uncharacterized protein</fullName>
    </submittedName>
</protein>
<proteinExistence type="predicted"/>
<accession>A0ACC3BYZ4</accession>
<reference evidence="1" key="1">
    <citation type="submission" date="2019-11" db="EMBL/GenBank/DDBJ databases">
        <title>Nori genome reveals adaptations in red seaweeds to the harsh intertidal environment.</title>
        <authorList>
            <person name="Wang D."/>
            <person name="Mao Y."/>
        </authorList>
    </citation>
    <scope>NUCLEOTIDE SEQUENCE</scope>
    <source>
        <tissue evidence="1">Gametophyte</tissue>
    </source>
</reference>
<sequence>MPAPPAADACPPPDPDRLAPLTVTAPGAGSPLPADDTPVAPAASSIPSDAVSPPTPEPASVVAGVPYPEAQAPAAALGGDASAATGLVAGAAVERDAAAAAGRGAAGASGATAAPTAPRREVAVPAGQPSPSFWVDMAKSVVELLRNSRGVAGSLASARTEVNTAVDRYEAILRELKVNTTIVKKLQEENKALTKVVNDLKVVMEGSTPQARAQAESDLVRCRSTYASKLIDMFVKAETTGDVWVGQARALEVVHSVVADTLGLTLKDAEEMVSGKREMARSAKDTKKGKHAAPKTTPTVKVFSNRRAAFHLNLGEVVVKIWKETVKFPTDLASALDAAVSRLNRDKYLMSKDGMSGIVAGVRAKFVSLGREDDMIVNAAEVGDSGYVRALLGHCAFASTKVRVELMKIIRQHKHPNYRLDNHRPHWLIECHRLHFFLATHGQVKKGLLVIDGALRSRAVVERAVPVKPYATKVVHPDTEGVLEPIGQYVPAEEGESTAGRGGETGRTAAAPPPAGSSSAAVTATAAARVAAAAAAATAAAGSAAGGDGATPAAGRTAAAAADAALPAVTGSATDADAASAAAAAAAAVLAGAQLSP</sequence>
<evidence type="ECO:0000313" key="2">
    <source>
        <dbReference type="Proteomes" id="UP000798662"/>
    </source>
</evidence>
<evidence type="ECO:0000313" key="1">
    <source>
        <dbReference type="EMBL" id="KAK1863251.1"/>
    </source>
</evidence>
<organism evidence="1 2">
    <name type="scientific">Pyropia yezoensis</name>
    <name type="common">Susabi-nori</name>
    <name type="synonym">Porphyra yezoensis</name>
    <dbReference type="NCBI Taxonomy" id="2788"/>
    <lineage>
        <taxon>Eukaryota</taxon>
        <taxon>Rhodophyta</taxon>
        <taxon>Bangiophyceae</taxon>
        <taxon>Bangiales</taxon>
        <taxon>Bangiaceae</taxon>
        <taxon>Pyropia</taxon>
    </lineage>
</organism>
<name>A0ACC3BYZ4_PYRYE</name>
<comment type="caution">
    <text evidence="1">The sequence shown here is derived from an EMBL/GenBank/DDBJ whole genome shotgun (WGS) entry which is preliminary data.</text>
</comment>
<dbReference type="Proteomes" id="UP000798662">
    <property type="component" value="Chromosome 2"/>
</dbReference>